<dbReference type="Pfam" id="PF07859">
    <property type="entry name" value="Abhydrolase_3"/>
    <property type="match status" value="1"/>
</dbReference>
<name>A0A6V8H1J5_TALPI</name>
<evidence type="ECO:0000259" key="1">
    <source>
        <dbReference type="Pfam" id="PF07859"/>
    </source>
</evidence>
<dbReference type="InterPro" id="IPR018712">
    <property type="entry name" value="Tle1-like_cat"/>
</dbReference>
<evidence type="ECO:0000313" key="4">
    <source>
        <dbReference type="Proteomes" id="UP000053095"/>
    </source>
</evidence>
<evidence type="ECO:0000313" key="3">
    <source>
        <dbReference type="EMBL" id="GAM35118.1"/>
    </source>
</evidence>
<proteinExistence type="predicted"/>
<dbReference type="EMBL" id="DF933811">
    <property type="protein sequence ID" value="GAM35118.1"/>
    <property type="molecule type" value="Genomic_DNA"/>
</dbReference>
<gene>
    <name evidence="3" type="ORF">TCE0_015r03176</name>
</gene>
<dbReference type="PANTHER" id="PTHR33840">
    <property type="match status" value="1"/>
</dbReference>
<dbReference type="Proteomes" id="UP000053095">
    <property type="component" value="Unassembled WGS sequence"/>
</dbReference>
<dbReference type="Gene3D" id="3.40.50.1820">
    <property type="entry name" value="alpha/beta hydrolase"/>
    <property type="match status" value="1"/>
</dbReference>
<dbReference type="PANTHER" id="PTHR33840:SF1">
    <property type="entry name" value="TLE1 PHOSPHOLIPASE DOMAIN-CONTAINING PROTEIN"/>
    <property type="match status" value="1"/>
</dbReference>
<protein>
    <recommendedName>
        <fullName evidence="5">DUF2235 domain-containing protein</fullName>
    </recommendedName>
</protein>
<feature type="domain" description="Alpha/beta hydrolase fold-3" evidence="1">
    <location>
        <begin position="453"/>
        <end position="651"/>
    </location>
</feature>
<dbReference type="InterPro" id="IPR029058">
    <property type="entry name" value="AB_hydrolase_fold"/>
</dbReference>
<dbReference type="Pfam" id="PF09994">
    <property type="entry name" value="T6SS_Tle1-like_cat"/>
    <property type="match status" value="1"/>
</dbReference>
<keyword evidence="4" id="KW-1185">Reference proteome</keyword>
<dbReference type="GO" id="GO:0016787">
    <property type="term" value="F:hydrolase activity"/>
    <property type="evidence" value="ECO:0007669"/>
    <property type="project" value="InterPro"/>
</dbReference>
<evidence type="ECO:0008006" key="5">
    <source>
        <dbReference type="Google" id="ProtNLM"/>
    </source>
</evidence>
<dbReference type="InterPro" id="IPR013094">
    <property type="entry name" value="AB_hydrolase_3"/>
</dbReference>
<sequence>MAQQGVKQASYKRIILCADGTWLSSDSGDKSVPSNVAKLARAIASSGPDRKGMIVPQIVYYHSGLGSGDLPLQKAIYGGVGWGLDIDICQLYEFISNNYAHGDELMVFGFSRGAFTARSVAGLICDIGILSPVNMSYFAGMWKAYKANTDGEPFDKSAWYQKHKDKLHLSKNVNIKVIGVWDTVGALGIPEWPLVDLAAKYGIAFNKKYSFHNTKLSKNVDYAFQCLAIDERRLTFPPTLWHATTGAPAKDLRQCWFPGIHGNIGGGADDPTAPANDHGEIGDITFAWMVDNLSGMLTFEEEAIKYFIEQYQNSHIENTAKGSINEWGCGPIISNFAGLQGAFFRLLGKKDRTPGGYPRDAGDGVEGATNEYFHPIVRIRKLKVNNYNPASLAGFKLEEPDGGSGWKWAKKGIQALPESVYLNGVTLDNGRNIPNPVLHFITVPSGKPGGPTILYSHGGGYHRAIQAQGHIPFVLLCGASCGARQIVFLEYSLSPEEQYPCQLVQAVTGLRFLLEEEGLHANNIILGGDSAGGHLTVSLLSHILYPSPYAPPIDLRGYQFKAMVLISPWLKMPEESSIEEVPQKPNDYLTPERVVKLAKMFSPALNEVWGNPYEAEDTVAVWKRFCLGGDELPICRKAILTVGTSETLLDSCLGFGRDLLRCESVYVDAKTDLDRIKEMDFVLAIIPGETHVQPGLDCALGYHDGRTLKAILAFLDAC</sequence>
<organism evidence="3 4">
    <name type="scientific">Talaromyces pinophilus</name>
    <name type="common">Penicillium pinophilum</name>
    <dbReference type="NCBI Taxonomy" id="128442"/>
    <lineage>
        <taxon>Eukaryota</taxon>
        <taxon>Fungi</taxon>
        <taxon>Dikarya</taxon>
        <taxon>Ascomycota</taxon>
        <taxon>Pezizomycotina</taxon>
        <taxon>Eurotiomycetes</taxon>
        <taxon>Eurotiomycetidae</taxon>
        <taxon>Eurotiales</taxon>
        <taxon>Trichocomaceae</taxon>
        <taxon>Talaromyces</taxon>
        <taxon>Talaromyces sect. Talaromyces</taxon>
    </lineage>
</organism>
<reference evidence="4" key="1">
    <citation type="journal article" date="2015" name="Genome Announc.">
        <title>Draft genome sequence of Talaromyces cellulolyticus strain Y-94, a source of lignocellulosic biomass-degrading enzymes.</title>
        <authorList>
            <person name="Fujii T."/>
            <person name="Koike H."/>
            <person name="Sawayama S."/>
            <person name="Yano S."/>
            <person name="Inoue H."/>
        </authorList>
    </citation>
    <scope>NUCLEOTIDE SEQUENCE [LARGE SCALE GENOMIC DNA]</scope>
    <source>
        <strain evidence="4">Y-94</strain>
    </source>
</reference>
<feature type="domain" description="T6SS Phospholipase effector Tle1-like catalytic" evidence="2">
    <location>
        <begin position="12"/>
        <end position="291"/>
    </location>
</feature>
<accession>A0A6V8H1J5</accession>
<evidence type="ECO:0000259" key="2">
    <source>
        <dbReference type="Pfam" id="PF09994"/>
    </source>
</evidence>
<dbReference type="SUPFAM" id="SSF53474">
    <property type="entry name" value="alpha/beta-Hydrolases"/>
    <property type="match status" value="1"/>
</dbReference>
<comment type="caution">
    <text evidence="3">The sequence shown here is derived from an EMBL/GenBank/DDBJ whole genome shotgun (WGS) entry which is preliminary data.</text>
</comment>
<dbReference type="AlphaFoldDB" id="A0A6V8H1J5"/>